<dbReference type="EMBL" id="AMZH03013046">
    <property type="protein sequence ID" value="RRT49914.1"/>
    <property type="molecule type" value="Genomic_DNA"/>
</dbReference>
<organism evidence="1 2">
    <name type="scientific">Ensete ventricosum</name>
    <name type="common">Abyssinian banana</name>
    <name type="synonym">Musa ensete</name>
    <dbReference type="NCBI Taxonomy" id="4639"/>
    <lineage>
        <taxon>Eukaryota</taxon>
        <taxon>Viridiplantae</taxon>
        <taxon>Streptophyta</taxon>
        <taxon>Embryophyta</taxon>
        <taxon>Tracheophyta</taxon>
        <taxon>Spermatophyta</taxon>
        <taxon>Magnoliopsida</taxon>
        <taxon>Liliopsida</taxon>
        <taxon>Zingiberales</taxon>
        <taxon>Musaceae</taxon>
        <taxon>Ensete</taxon>
    </lineage>
</organism>
<sequence>FREWVRNKLDTKGVRPFHFAQTVSPFDPPCALAETSTSGNNWILYIQLYRMVTFADMRQFTSSIFFSFCCEKYYVFCSYDL</sequence>
<dbReference type="Proteomes" id="UP000287651">
    <property type="component" value="Unassembled WGS sequence"/>
</dbReference>
<evidence type="ECO:0000313" key="2">
    <source>
        <dbReference type="Proteomes" id="UP000287651"/>
    </source>
</evidence>
<evidence type="ECO:0000313" key="1">
    <source>
        <dbReference type="EMBL" id="RRT49914.1"/>
    </source>
</evidence>
<proteinExistence type="predicted"/>
<feature type="non-terminal residue" evidence="1">
    <location>
        <position position="1"/>
    </location>
</feature>
<protein>
    <submittedName>
        <fullName evidence="1">Uncharacterized protein</fullName>
    </submittedName>
</protein>
<accession>A0A426YDU4</accession>
<reference evidence="1 2" key="1">
    <citation type="journal article" date="2014" name="Agronomy (Basel)">
        <title>A Draft Genome Sequence for Ensete ventricosum, the Drought-Tolerant Tree Against Hunger.</title>
        <authorList>
            <person name="Harrison J."/>
            <person name="Moore K.A."/>
            <person name="Paszkiewicz K."/>
            <person name="Jones T."/>
            <person name="Grant M."/>
            <person name="Ambacheew D."/>
            <person name="Muzemil S."/>
            <person name="Studholme D.J."/>
        </authorList>
    </citation>
    <scope>NUCLEOTIDE SEQUENCE [LARGE SCALE GENOMIC DNA]</scope>
</reference>
<dbReference type="AlphaFoldDB" id="A0A426YDU4"/>
<gene>
    <name evidence="1" type="ORF">B296_00042227</name>
</gene>
<comment type="caution">
    <text evidence="1">The sequence shown here is derived from an EMBL/GenBank/DDBJ whole genome shotgun (WGS) entry which is preliminary data.</text>
</comment>
<name>A0A426YDU4_ENSVE</name>